<comment type="caution">
    <text evidence="2">The sequence shown here is derived from an EMBL/GenBank/DDBJ whole genome shotgun (WGS) entry which is preliminary data.</text>
</comment>
<accession>A0A8T1W9C1</accession>
<evidence type="ECO:0000313" key="2">
    <source>
        <dbReference type="EMBL" id="KAG7390127.1"/>
    </source>
</evidence>
<evidence type="ECO:0000313" key="3">
    <source>
        <dbReference type="Proteomes" id="UP000693981"/>
    </source>
</evidence>
<proteinExistence type="predicted"/>
<feature type="region of interest" description="Disordered" evidence="1">
    <location>
        <begin position="1"/>
        <end position="35"/>
    </location>
</feature>
<dbReference type="AlphaFoldDB" id="A0A8T1W9C1"/>
<dbReference type="OrthoDB" id="6369905at2759"/>
<evidence type="ECO:0000256" key="1">
    <source>
        <dbReference type="SAM" id="MobiDB-lite"/>
    </source>
</evidence>
<protein>
    <submittedName>
        <fullName evidence="2">Uncharacterized protein</fullName>
    </submittedName>
</protein>
<name>A0A8T1W9C1_9STRA</name>
<dbReference type="Proteomes" id="UP000693981">
    <property type="component" value="Unassembled WGS sequence"/>
</dbReference>
<organism evidence="2 3">
    <name type="scientific">Phytophthora boehmeriae</name>
    <dbReference type="NCBI Taxonomy" id="109152"/>
    <lineage>
        <taxon>Eukaryota</taxon>
        <taxon>Sar</taxon>
        <taxon>Stramenopiles</taxon>
        <taxon>Oomycota</taxon>
        <taxon>Peronosporomycetes</taxon>
        <taxon>Peronosporales</taxon>
        <taxon>Peronosporaceae</taxon>
        <taxon>Phytophthora</taxon>
    </lineage>
</organism>
<dbReference type="EMBL" id="JAGDFL010000390">
    <property type="protein sequence ID" value="KAG7390127.1"/>
    <property type="molecule type" value="Genomic_DNA"/>
</dbReference>
<gene>
    <name evidence="2" type="ORF">PHYBOEH_007143</name>
</gene>
<reference evidence="2" key="1">
    <citation type="submission" date="2021-02" db="EMBL/GenBank/DDBJ databases">
        <authorList>
            <person name="Palmer J.M."/>
        </authorList>
    </citation>
    <scope>NUCLEOTIDE SEQUENCE</scope>
    <source>
        <strain evidence="2">SCRP23</strain>
    </source>
</reference>
<sequence length="481" mass="56141">MELSTQASPPSGSRLQAATKSSPVFASSPPNSQHITHSLDSIIQKQLRHGGQSEDTPRIVRLSPSLNADQVSALATALRERCNAKEHQREQWRVNQANYRRRQREKEQQIMHEVKNMFQSMEEYKETTPSLPEVETTPSLPGVETPTMTMEAWKKTRRREQCRLSQARYRERKRLQELQANGKTSPKNRFKPRTNFMAVKDPNMTTEEWKKARRREQCRLGQARYRERKRLQKLQTDGDTSSKNAYKLRKDFMTAQDPNMSFEEWKKARRREQTRIYQVNYWKRKRELEEKLVGEVNEIKQDIEQLQMQQSTHGPHKHRIKLVETFHRSLQTGIKQQQVPDIRNYRLVYGCTPALQALSDLQREEFDSMESLELHWLWYRTQFRVFELSVTSFERVEAAEHVIIQVKGSLRLGMYRDGNTVRGMKAGNGELVCPVRHLFEFEKCEPAVIRITSEVDLVGGVVASQMRSGLGCALTVLDTLP</sequence>
<keyword evidence="3" id="KW-1185">Reference proteome</keyword>